<keyword evidence="6 11" id="KW-0812">Transmembrane</keyword>
<evidence type="ECO:0000256" key="2">
    <source>
        <dbReference type="ARBA" id="ARBA00009995"/>
    </source>
</evidence>
<dbReference type="FunFam" id="3.40.50.2000:FF:000038">
    <property type="entry name" value="UDP-GlucuronosylTransferase"/>
    <property type="match status" value="1"/>
</dbReference>
<evidence type="ECO:0000256" key="6">
    <source>
        <dbReference type="ARBA" id="ARBA00022692"/>
    </source>
</evidence>
<dbReference type="SUPFAM" id="SSF53756">
    <property type="entry name" value="UDP-Glycosyltransferase/glycogen phosphorylase"/>
    <property type="match status" value="1"/>
</dbReference>
<keyword evidence="9 11" id="KW-0472">Membrane</keyword>
<dbReference type="EC" id="2.4.1.17" evidence="3"/>
<dbReference type="GO" id="GO:0015020">
    <property type="term" value="F:glucuronosyltransferase activity"/>
    <property type="evidence" value="ECO:0007669"/>
    <property type="project" value="UniProtKB-EC"/>
</dbReference>
<dbReference type="WBParaSite" id="SVE_0845300.3">
    <property type="protein sequence ID" value="SVE_0845300.3"/>
    <property type="gene ID" value="SVE_0845300"/>
</dbReference>
<feature type="transmembrane region" description="Helical" evidence="11">
    <location>
        <begin position="595"/>
        <end position="622"/>
    </location>
</feature>
<dbReference type="InterPro" id="IPR002213">
    <property type="entry name" value="UDP_glucos_trans"/>
</dbReference>
<dbReference type="Proteomes" id="UP000035680">
    <property type="component" value="Unassembled WGS sequence"/>
</dbReference>
<dbReference type="Pfam" id="PF00201">
    <property type="entry name" value="UDPGT"/>
    <property type="match status" value="1"/>
</dbReference>
<evidence type="ECO:0000313" key="13">
    <source>
        <dbReference type="Proteomes" id="UP000035680"/>
    </source>
</evidence>
<keyword evidence="8 11" id="KW-1133">Transmembrane helix</keyword>
<evidence type="ECO:0000256" key="10">
    <source>
        <dbReference type="ARBA" id="ARBA00047475"/>
    </source>
</evidence>
<dbReference type="GO" id="GO:0016020">
    <property type="term" value="C:membrane"/>
    <property type="evidence" value="ECO:0007669"/>
    <property type="project" value="UniProtKB-SubCell"/>
</dbReference>
<evidence type="ECO:0000256" key="8">
    <source>
        <dbReference type="ARBA" id="ARBA00022989"/>
    </source>
</evidence>
<accession>A0A0K0FHT8</accession>
<reference evidence="13" key="1">
    <citation type="submission" date="2014-07" db="EMBL/GenBank/DDBJ databases">
        <authorList>
            <person name="Martin A.A"/>
            <person name="De Silva N."/>
        </authorList>
    </citation>
    <scope>NUCLEOTIDE SEQUENCE</scope>
</reference>
<comment type="catalytic activity">
    <reaction evidence="10">
        <text>glucuronate acceptor + UDP-alpha-D-glucuronate = acceptor beta-D-glucuronoside + UDP + H(+)</text>
        <dbReference type="Rhea" id="RHEA:21032"/>
        <dbReference type="ChEBI" id="CHEBI:15378"/>
        <dbReference type="ChEBI" id="CHEBI:58052"/>
        <dbReference type="ChEBI" id="CHEBI:58223"/>
        <dbReference type="ChEBI" id="CHEBI:132367"/>
        <dbReference type="ChEBI" id="CHEBI:132368"/>
        <dbReference type="EC" id="2.4.1.17"/>
    </reaction>
</comment>
<comment type="subcellular location">
    <subcellularLocation>
        <location evidence="1">Membrane</location>
        <topology evidence="1">Single-pass membrane protein</topology>
    </subcellularLocation>
</comment>
<dbReference type="InterPro" id="IPR050271">
    <property type="entry name" value="UDP-glycosyltransferase"/>
</dbReference>
<name>A0A0K0FHT8_STRVS</name>
<evidence type="ECO:0000256" key="5">
    <source>
        <dbReference type="ARBA" id="ARBA00022679"/>
    </source>
</evidence>
<feature type="transmembrane region" description="Helical" evidence="11">
    <location>
        <begin position="697"/>
        <end position="716"/>
    </location>
</feature>
<dbReference type="Gene3D" id="3.40.50.2000">
    <property type="entry name" value="Glycogen Phosphorylase B"/>
    <property type="match status" value="1"/>
</dbReference>
<comment type="similarity">
    <text evidence="2">Belongs to the UDP-glycosyltransferase family.</text>
</comment>
<feature type="transmembrane region" description="Helical" evidence="11">
    <location>
        <begin position="557"/>
        <end position="583"/>
    </location>
</feature>
<dbReference type="SUPFAM" id="SSF81321">
    <property type="entry name" value="Family A G protein-coupled receptor-like"/>
    <property type="match status" value="1"/>
</dbReference>
<sequence>MIIKFIIFFTLFPLILPYKILIFCPKSSHSHVNFLGSIGDILVKGGHDVTILLAEANPDIYTNGANLANLHIVPGTKDISETFSNISNINDVWVTSKHPTSHMGIIQKRMQLIKDQCSHLVNNNSLTEYMKNQKFDIGITEYFYTCGIGLFKMYNIPIFMNSAATVLPDSAYDFYGIEFPSSYVPAMMIANSDTMTFFRRALNLFSYMFSKYFMKYALVNYVEDVFNTNIDSNFLNIVEDITHDSFALINTHPLLEFNFPQTNKILQIGGMKEFKINILSEELDKILSIRKKNVLISFGSHAQSCKMPLKMKETILHTIKEYSNITFIWKYETNESKFVKGLDNVYLLKWIPQIDLLNDTRISLFITHGGLNSILELTYFGVPSLIIPLFGDQMRNSRMVSRHEIGVAITKDFLYDKNKFKEAFDEVLSNDKYLTKAKKLSEMLKSYPVNQTDKIIRHTEQAIRWGRVNILNLEFMENSSIDLYDINNMVDDSNNTLGANTLTPPEGCFDLYHPIIIPRFYLVCVAGFITSIISIIENSFLFFLFVKKKSNRNHYNLYLMLIAIIDVFMGISYILLMVVNVSADYFQSLILLRLWYFYVVPMITISHVAMTSSAMCILAATFERYCITVNSKYTDFVKENRIFIALGSLFIAIFNKGSMFFEFEIITNETCFGTMNEYAIIPTSLIDSSCYTIFRVWYRNIATVFLPFFALAYLNARIVRALAKQQRLDYCADLILANSKNHPDKEKSRRKILTRSATRTLVLVVITYLISNVVNVILTVGEYVNKLQLQTYYTDAYFILLDASSFLCVLASALRFPIYMTCQSQLREEVLNLLKHKLRKDNLIDESNNSSNSNNNVGVPLLTYKKDDLTISVKLDDNIKSTMDFKSDLLSNEEEKKEGEVPTMVCQGNENNLDVDGDNEDFQILWDINDPVECQHINLPYKNDFFQYIIFSGSQKESIL</sequence>
<evidence type="ECO:0000259" key="12">
    <source>
        <dbReference type="PROSITE" id="PS50262"/>
    </source>
</evidence>
<evidence type="ECO:0000256" key="7">
    <source>
        <dbReference type="ARBA" id="ARBA00022729"/>
    </source>
</evidence>
<feature type="transmembrane region" description="Helical" evidence="11">
    <location>
        <begin position="760"/>
        <end position="784"/>
    </location>
</feature>
<protein>
    <recommendedName>
        <fullName evidence="3">glucuronosyltransferase</fullName>
        <ecNumber evidence="3">2.4.1.17</ecNumber>
    </recommendedName>
</protein>
<dbReference type="STRING" id="75913.A0A0K0FHT8"/>
<feature type="transmembrane region" description="Helical" evidence="11">
    <location>
        <begin position="796"/>
        <end position="818"/>
    </location>
</feature>
<keyword evidence="4" id="KW-0328">Glycosyltransferase</keyword>
<feature type="domain" description="G-protein coupled receptors family 1 profile" evidence="12">
    <location>
        <begin position="537"/>
        <end position="819"/>
    </location>
</feature>
<keyword evidence="13" id="KW-1185">Reference proteome</keyword>
<dbReference type="SMART" id="SM01381">
    <property type="entry name" value="7TM_GPCR_Srsx"/>
    <property type="match status" value="1"/>
</dbReference>
<organism evidence="13 14">
    <name type="scientific">Strongyloides venezuelensis</name>
    <name type="common">Threadworm</name>
    <dbReference type="NCBI Taxonomy" id="75913"/>
    <lineage>
        <taxon>Eukaryota</taxon>
        <taxon>Metazoa</taxon>
        <taxon>Ecdysozoa</taxon>
        <taxon>Nematoda</taxon>
        <taxon>Chromadorea</taxon>
        <taxon>Rhabditida</taxon>
        <taxon>Tylenchina</taxon>
        <taxon>Panagrolaimomorpha</taxon>
        <taxon>Strongyloidoidea</taxon>
        <taxon>Strongyloididae</taxon>
        <taxon>Strongyloides</taxon>
    </lineage>
</organism>
<proteinExistence type="inferred from homology"/>
<dbReference type="CDD" id="cd03784">
    <property type="entry name" value="GT1_Gtf-like"/>
    <property type="match status" value="1"/>
</dbReference>
<feature type="transmembrane region" description="Helical" evidence="11">
    <location>
        <begin position="642"/>
        <end position="661"/>
    </location>
</feature>
<evidence type="ECO:0000256" key="11">
    <source>
        <dbReference type="SAM" id="Phobius"/>
    </source>
</evidence>
<dbReference type="AlphaFoldDB" id="A0A0K0FHT8"/>
<dbReference type="InterPro" id="IPR017452">
    <property type="entry name" value="GPCR_Rhodpsn_7TM"/>
</dbReference>
<keyword evidence="5" id="KW-0808">Transferase</keyword>
<dbReference type="Gene3D" id="1.20.1070.10">
    <property type="entry name" value="Rhodopsin 7-helix transmembrane proteins"/>
    <property type="match status" value="1"/>
</dbReference>
<reference evidence="14" key="2">
    <citation type="submission" date="2015-08" db="UniProtKB">
        <authorList>
            <consortium name="WormBaseParasite"/>
        </authorList>
    </citation>
    <scope>IDENTIFICATION</scope>
</reference>
<dbReference type="InterPro" id="IPR000276">
    <property type="entry name" value="GPCR_Rhodpsn"/>
</dbReference>
<dbReference type="CDD" id="cd14978">
    <property type="entry name" value="7tmA_FMRFamide_R-like"/>
    <property type="match status" value="1"/>
</dbReference>
<dbReference type="PANTHER" id="PTHR48043:SF23">
    <property type="entry name" value="UDP-GLUCURONOSYLTRANSFERASE"/>
    <property type="match status" value="1"/>
</dbReference>
<dbReference type="PANTHER" id="PTHR48043">
    <property type="entry name" value="EG:EG0003.4 PROTEIN-RELATED"/>
    <property type="match status" value="1"/>
</dbReference>
<dbReference type="PROSITE" id="PS50262">
    <property type="entry name" value="G_PROTEIN_RECEP_F1_2"/>
    <property type="match status" value="1"/>
</dbReference>
<evidence type="ECO:0000256" key="1">
    <source>
        <dbReference type="ARBA" id="ARBA00004167"/>
    </source>
</evidence>
<evidence type="ECO:0000256" key="4">
    <source>
        <dbReference type="ARBA" id="ARBA00022676"/>
    </source>
</evidence>
<evidence type="ECO:0000313" key="14">
    <source>
        <dbReference type="WBParaSite" id="SVE_0845300.3"/>
    </source>
</evidence>
<evidence type="ECO:0000256" key="9">
    <source>
        <dbReference type="ARBA" id="ARBA00023136"/>
    </source>
</evidence>
<feature type="transmembrane region" description="Helical" evidence="11">
    <location>
        <begin position="520"/>
        <end position="545"/>
    </location>
</feature>
<evidence type="ECO:0000256" key="3">
    <source>
        <dbReference type="ARBA" id="ARBA00012544"/>
    </source>
</evidence>
<keyword evidence="7" id="KW-0732">Signal</keyword>
<dbReference type="GO" id="GO:0004930">
    <property type="term" value="F:G protein-coupled receptor activity"/>
    <property type="evidence" value="ECO:0007669"/>
    <property type="project" value="InterPro"/>
</dbReference>